<accession>A0A162NB24</accession>
<dbReference type="EMBL" id="LITT01000007">
    <property type="protein sequence ID" value="OAA91239.1"/>
    <property type="molecule type" value="Genomic_DNA"/>
</dbReference>
<dbReference type="Proteomes" id="UP000077407">
    <property type="component" value="Unassembled WGS sequence"/>
</dbReference>
<organism evidence="3 4">
    <name type="scientific">Clostridium ljungdahlii</name>
    <dbReference type="NCBI Taxonomy" id="1538"/>
    <lineage>
        <taxon>Bacteria</taxon>
        <taxon>Bacillati</taxon>
        <taxon>Bacillota</taxon>
        <taxon>Clostridia</taxon>
        <taxon>Eubacteriales</taxon>
        <taxon>Clostridiaceae</taxon>
        <taxon>Clostridium</taxon>
    </lineage>
</organism>
<dbReference type="InterPro" id="IPR003959">
    <property type="entry name" value="ATPase_AAA_core"/>
</dbReference>
<comment type="caution">
    <text evidence="3">The sequence shown here is derived from an EMBL/GenBank/DDBJ whole genome shotgun (WGS) entry which is preliminary data.</text>
</comment>
<dbReference type="PANTHER" id="PTHR32182">
    <property type="entry name" value="DNA REPLICATION AND REPAIR PROTEIN RECF"/>
    <property type="match status" value="1"/>
</dbReference>
<evidence type="ECO:0000313" key="4">
    <source>
        <dbReference type="Proteomes" id="UP000077407"/>
    </source>
</evidence>
<dbReference type="GO" id="GO:0016887">
    <property type="term" value="F:ATP hydrolysis activity"/>
    <property type="evidence" value="ECO:0007669"/>
    <property type="project" value="InterPro"/>
</dbReference>
<evidence type="ECO:0000259" key="2">
    <source>
        <dbReference type="Pfam" id="PF14491"/>
    </source>
</evidence>
<dbReference type="OrthoDB" id="1093370at2"/>
<dbReference type="SUPFAM" id="SSF52540">
    <property type="entry name" value="P-loop containing nucleoside triphosphate hydrolases"/>
    <property type="match status" value="1"/>
</dbReference>
<dbReference type="InterPro" id="IPR027417">
    <property type="entry name" value="P-loop_NTPase"/>
</dbReference>
<dbReference type="PATRIC" id="fig|1538.10.peg.1304"/>
<dbReference type="GO" id="GO:0005524">
    <property type="term" value="F:ATP binding"/>
    <property type="evidence" value="ECO:0007669"/>
    <property type="project" value="InterPro"/>
</dbReference>
<dbReference type="Pfam" id="PF13304">
    <property type="entry name" value="AAA_21"/>
    <property type="match status" value="1"/>
</dbReference>
<dbReference type="GO" id="GO:0006302">
    <property type="term" value="P:double-strand break repair"/>
    <property type="evidence" value="ECO:0007669"/>
    <property type="project" value="TreeGrafter"/>
</dbReference>
<feature type="domain" description="ATPase AAA-type core" evidence="1">
    <location>
        <begin position="144"/>
        <end position="244"/>
    </location>
</feature>
<reference evidence="3 4" key="1">
    <citation type="journal article" date="2015" name="Biotechnol. Bioeng.">
        <title>Genome sequence and phenotypic characterization of Caulobacter segnis.</title>
        <authorList>
            <person name="Patel S."/>
            <person name="Fletcher B."/>
            <person name="Scott D.C."/>
            <person name="Ely B."/>
        </authorList>
    </citation>
    <scope>NUCLEOTIDE SEQUENCE [LARGE SCALE GENOMIC DNA]</scope>
    <source>
        <strain evidence="3 4">ERI-2</strain>
    </source>
</reference>
<evidence type="ECO:0000259" key="1">
    <source>
        <dbReference type="Pfam" id="PF13304"/>
    </source>
</evidence>
<name>A0A162NB24_9CLOT</name>
<dbReference type="Pfam" id="PF14491">
    <property type="entry name" value="DUF4435"/>
    <property type="match status" value="1"/>
</dbReference>
<evidence type="ECO:0000313" key="3">
    <source>
        <dbReference type="EMBL" id="OAA91239.1"/>
    </source>
</evidence>
<dbReference type="InterPro" id="IPR029492">
    <property type="entry name" value="DUF4435"/>
</dbReference>
<gene>
    <name evidence="3" type="ORF">WY13_00804</name>
</gene>
<proteinExistence type="predicted"/>
<feature type="domain" description="DUF4435" evidence="2">
    <location>
        <begin position="291"/>
        <end position="478"/>
    </location>
</feature>
<dbReference type="RefSeq" id="WP_063554398.1">
    <property type="nucleotide sequence ID" value="NZ_LITT01000007.1"/>
</dbReference>
<sequence>MEIKIPLLNGENQCIKDKQSVVLIGANGSGKTRMSVWIEKNNKQNFVHRISAQKSLNMPEKIQPSDLDISQEKLLYGVSNKDKNWLEQYAKYGNRWNNHPETNLLNDYSNLMEYLMTEEYQKSIEYRDKHKKGETSFNNETKLEMIKRLWEEILPHRKLIIDAGKIEVTKNNDDKDVYNGSEMSDGERAIFYFIGEVLSIPDNSIIIIDEPENHLHKSILVKLWNSIENYRTDCAFVYITHSLEFATSRINSQVLWIKEYNGNDSWNYELLSDEEMPESLMLEIMGNRQNILFVEGTKDKSIDIKLYSSLFKEYNVIPLQGGCQSVIQYTRAYNSLDKMHYLTVKGIIDKDRRNQEEIDKYKKENIFVLQVAEIENLFLLPEIVTYVLNKLAIDNCDNIISTMKSNVIKYLENHKEEQALLFTEEHVKNKINNVINNKALTIEEYEKNITSIESTLKVKDTYDLWINKIEEIIRKNDFYGALRITNNKGLLPSSGILSVLGWKKNYYIDYVLRLVDLNKQENDVIRNEFLKYINCEQKIVRQK</sequence>
<protein>
    <recommendedName>
        <fullName evidence="5">ATPase AAA-type core domain-containing protein</fullName>
    </recommendedName>
</protein>
<dbReference type="AlphaFoldDB" id="A0A162NB24"/>
<dbReference type="Gene3D" id="3.40.50.300">
    <property type="entry name" value="P-loop containing nucleotide triphosphate hydrolases"/>
    <property type="match status" value="1"/>
</dbReference>
<dbReference type="PANTHER" id="PTHR32182:SF25">
    <property type="entry name" value="SLR1056 PROTEIN"/>
    <property type="match status" value="1"/>
</dbReference>
<dbReference type="GO" id="GO:0000731">
    <property type="term" value="P:DNA synthesis involved in DNA repair"/>
    <property type="evidence" value="ECO:0007669"/>
    <property type="project" value="TreeGrafter"/>
</dbReference>
<evidence type="ECO:0008006" key="5">
    <source>
        <dbReference type="Google" id="ProtNLM"/>
    </source>
</evidence>